<sequence>MAVNVPVEVVGAGSGGIPELQPWIDEASVQWALLQFSVGQGTWARQRTLFLHINGEKCPAVARGRANELTAEVQQLLREGFEGEAFHASLEVKTSEEVTTENLLKRVLPFFTVDGSEAYSVQWLQSQYEQQISAAKTGTRKSTAAPASEAPISATKRGTMYELCHTSFKSGRDALKAVAEPMGAWNWAFFTAGTELTVVDGGIGSVDEMRKCYEDHPGEVLFGLLRLGFGEGRLRRTKYVFIHATGEKVGAVARGRLAAERPKMEEVLGSCASISATMELMRSSDLTLQEVMDRVRRAAVVDDDVLDRDRGTPSVFSVEAFQRALQEEKKARMDEIRAQRRSSGSAALPMAEWSERSVEEVVSLFRRADGPLNWVLFAPETNWLIRRRTMRSTQASLVPSQILTPSGGYLKAASRSSSRASTPVKQRPGDQDEVTDPADAVTELGPVLPAVGAADGSESPPRTPVKTKEPKEERHTDVPTENDIQELSCKSTAADGPWTPEQDDLPRRFSTNGSEDEEDREEDREEEMRLAPKSSLKLLPDVSPPELRLSGPLLKQSSAWHGLLQLRWFQIRGGHLLWWQTPTLVDCPPSGSVELRGMKVQRKDTTKFTLTTSTGKDKVYLLDSDCASAAREARWVAPYTGWPTADSWVQALEQECILHRKTIAAVDANSMASAGRDLLRSLFN</sequence>
<feature type="domain" description="ADF-H" evidence="2">
    <location>
        <begin position="1"/>
        <end position="108"/>
    </location>
</feature>
<reference evidence="3" key="1">
    <citation type="submission" date="2023-08" db="EMBL/GenBank/DDBJ databases">
        <authorList>
            <person name="Chen Y."/>
            <person name="Shah S."/>
            <person name="Dougan E. K."/>
            <person name="Thang M."/>
            <person name="Chan C."/>
        </authorList>
    </citation>
    <scope>NUCLEOTIDE SEQUENCE</scope>
</reference>
<dbReference type="SUPFAM" id="SSF55753">
    <property type="entry name" value="Actin depolymerizing proteins"/>
    <property type="match status" value="2"/>
</dbReference>
<dbReference type="Gene3D" id="2.30.29.30">
    <property type="entry name" value="Pleckstrin-homology domain (PH domain)/Phosphotyrosine-binding domain (PTB)"/>
    <property type="match status" value="1"/>
</dbReference>
<dbReference type="Gene3D" id="3.40.20.10">
    <property type="entry name" value="Severin"/>
    <property type="match status" value="2"/>
</dbReference>
<dbReference type="EMBL" id="CAUJNA010003190">
    <property type="protein sequence ID" value="CAJ1395533.1"/>
    <property type="molecule type" value="Genomic_DNA"/>
</dbReference>
<feature type="domain" description="ADF-H" evidence="2">
    <location>
        <begin position="163"/>
        <end position="296"/>
    </location>
</feature>
<name>A0AA36IZ52_9DINO</name>
<dbReference type="InterPro" id="IPR029006">
    <property type="entry name" value="ADF-H/Gelsolin-like_dom_sf"/>
</dbReference>
<dbReference type="InterPro" id="IPR011993">
    <property type="entry name" value="PH-like_dom_sf"/>
</dbReference>
<evidence type="ECO:0000256" key="1">
    <source>
        <dbReference type="SAM" id="MobiDB-lite"/>
    </source>
</evidence>
<dbReference type="GO" id="GO:0005884">
    <property type="term" value="C:actin filament"/>
    <property type="evidence" value="ECO:0007669"/>
    <property type="project" value="TreeGrafter"/>
</dbReference>
<dbReference type="PANTHER" id="PTHR10829">
    <property type="entry name" value="CORTACTIN AND DREBRIN"/>
    <property type="match status" value="1"/>
</dbReference>
<dbReference type="Proteomes" id="UP001178507">
    <property type="component" value="Unassembled WGS sequence"/>
</dbReference>
<comment type="caution">
    <text evidence="3">The sequence shown here is derived from an EMBL/GenBank/DDBJ whole genome shotgun (WGS) entry which is preliminary data.</text>
</comment>
<dbReference type="Pfam" id="PF00241">
    <property type="entry name" value="Cofilin_ADF"/>
    <property type="match status" value="1"/>
</dbReference>
<accession>A0AA36IZ52</accession>
<gene>
    <name evidence="3" type="ORF">EVOR1521_LOCUS19953</name>
</gene>
<protein>
    <recommendedName>
        <fullName evidence="2">ADF-H domain-containing protein</fullName>
    </recommendedName>
</protein>
<feature type="region of interest" description="Disordered" evidence="1">
    <location>
        <begin position="450"/>
        <end position="532"/>
    </location>
</feature>
<feature type="compositionally biased region" description="Low complexity" evidence="1">
    <location>
        <begin position="412"/>
        <end position="421"/>
    </location>
</feature>
<proteinExistence type="predicted"/>
<dbReference type="GO" id="GO:0030833">
    <property type="term" value="P:regulation of actin filament polymerization"/>
    <property type="evidence" value="ECO:0007669"/>
    <property type="project" value="TreeGrafter"/>
</dbReference>
<dbReference type="InterPro" id="IPR002108">
    <property type="entry name" value="ADF-H"/>
</dbReference>
<evidence type="ECO:0000259" key="2">
    <source>
        <dbReference type="PROSITE" id="PS51263"/>
    </source>
</evidence>
<dbReference type="PANTHER" id="PTHR10829:SF25">
    <property type="entry name" value="DREBRIN-LIKE PROTEIN"/>
    <property type="match status" value="1"/>
</dbReference>
<evidence type="ECO:0000313" key="3">
    <source>
        <dbReference type="EMBL" id="CAJ1395533.1"/>
    </source>
</evidence>
<evidence type="ECO:0000313" key="4">
    <source>
        <dbReference type="Proteomes" id="UP001178507"/>
    </source>
</evidence>
<feature type="compositionally biased region" description="Basic and acidic residues" evidence="1">
    <location>
        <begin position="466"/>
        <end position="478"/>
    </location>
</feature>
<keyword evidence="4" id="KW-1185">Reference proteome</keyword>
<dbReference type="AlphaFoldDB" id="A0AA36IZ52"/>
<dbReference type="GO" id="GO:0030864">
    <property type="term" value="C:cortical actin cytoskeleton"/>
    <property type="evidence" value="ECO:0007669"/>
    <property type="project" value="TreeGrafter"/>
</dbReference>
<feature type="region of interest" description="Disordered" evidence="1">
    <location>
        <begin position="404"/>
        <end position="437"/>
    </location>
</feature>
<dbReference type="PROSITE" id="PS51263">
    <property type="entry name" value="ADF_H"/>
    <property type="match status" value="2"/>
</dbReference>
<dbReference type="GO" id="GO:0051015">
    <property type="term" value="F:actin filament binding"/>
    <property type="evidence" value="ECO:0007669"/>
    <property type="project" value="TreeGrafter"/>
</dbReference>
<dbReference type="SUPFAM" id="SSF50729">
    <property type="entry name" value="PH domain-like"/>
    <property type="match status" value="1"/>
</dbReference>
<feature type="compositionally biased region" description="Acidic residues" evidence="1">
    <location>
        <begin position="514"/>
        <end position="525"/>
    </location>
</feature>
<organism evidence="3 4">
    <name type="scientific">Effrenium voratum</name>
    <dbReference type="NCBI Taxonomy" id="2562239"/>
    <lineage>
        <taxon>Eukaryota</taxon>
        <taxon>Sar</taxon>
        <taxon>Alveolata</taxon>
        <taxon>Dinophyceae</taxon>
        <taxon>Suessiales</taxon>
        <taxon>Symbiodiniaceae</taxon>
        <taxon>Effrenium</taxon>
    </lineage>
</organism>